<keyword evidence="6" id="KW-1185">Reference proteome</keyword>
<sequence>MDTPQCLAATMNTGGAQAECALWHLEPAKPYRLSFENEADVVCLLLGAIEAKTGYDGRSPSAMRFDALTAAFHPAGGRVAVEASAVSAGFAAFRFAPELQHKLLGADYRLAPIPTSIDNIASPSIAGLVAYARTLFNASSQPDSIAVEAVSQLALVDVFRSLRAFASKTACGPLSDREYARLREHIDANIAERLSLVELSDLLDLPVITLRRRFQRKAGLPLHQFVLERRVQIAQHQLTATSAPLREIAASCGFASQQHMTSAFSRRLGLTPLAWRERART</sequence>
<feature type="domain" description="HTH araC/xylS-type" evidence="4">
    <location>
        <begin position="180"/>
        <end position="278"/>
    </location>
</feature>
<dbReference type="Proteomes" id="UP001555786">
    <property type="component" value="Unassembled WGS sequence"/>
</dbReference>
<keyword evidence="1" id="KW-0805">Transcription regulation</keyword>
<name>A0ABV3PPT8_9HYPH</name>
<dbReference type="SMART" id="SM00342">
    <property type="entry name" value="HTH_ARAC"/>
    <property type="match status" value="1"/>
</dbReference>
<evidence type="ECO:0000256" key="1">
    <source>
        <dbReference type="ARBA" id="ARBA00023015"/>
    </source>
</evidence>
<evidence type="ECO:0000313" key="5">
    <source>
        <dbReference type="EMBL" id="MEW9307324.1"/>
    </source>
</evidence>
<gene>
    <name evidence="5" type="ORF">ABXS05_17360</name>
</gene>
<dbReference type="PANTHER" id="PTHR46796">
    <property type="entry name" value="HTH-TYPE TRANSCRIPTIONAL ACTIVATOR RHAS-RELATED"/>
    <property type="match status" value="1"/>
</dbReference>
<dbReference type="InterPro" id="IPR050204">
    <property type="entry name" value="AraC_XylS_family_regulators"/>
</dbReference>
<proteinExistence type="predicted"/>
<dbReference type="Pfam" id="PF12833">
    <property type="entry name" value="HTH_18"/>
    <property type="match status" value="1"/>
</dbReference>
<evidence type="ECO:0000256" key="3">
    <source>
        <dbReference type="ARBA" id="ARBA00023163"/>
    </source>
</evidence>
<evidence type="ECO:0000313" key="6">
    <source>
        <dbReference type="Proteomes" id="UP001555786"/>
    </source>
</evidence>
<protein>
    <submittedName>
        <fullName evidence="5">AraC family transcriptional regulator</fullName>
    </submittedName>
</protein>
<organism evidence="5 6">
    <name type="scientific">Labrys neptuniae</name>
    <dbReference type="NCBI Taxonomy" id="376174"/>
    <lineage>
        <taxon>Bacteria</taxon>
        <taxon>Pseudomonadati</taxon>
        <taxon>Pseudomonadota</taxon>
        <taxon>Alphaproteobacteria</taxon>
        <taxon>Hyphomicrobiales</taxon>
        <taxon>Xanthobacteraceae</taxon>
        <taxon>Labrys</taxon>
    </lineage>
</organism>
<comment type="caution">
    <text evidence="5">The sequence shown here is derived from an EMBL/GenBank/DDBJ whole genome shotgun (WGS) entry which is preliminary data.</text>
</comment>
<keyword evidence="2" id="KW-0238">DNA-binding</keyword>
<dbReference type="Gene3D" id="1.10.10.60">
    <property type="entry name" value="Homeodomain-like"/>
    <property type="match status" value="1"/>
</dbReference>
<accession>A0ABV3PPT8</accession>
<dbReference type="EMBL" id="JBFNQD010000005">
    <property type="protein sequence ID" value="MEW9307324.1"/>
    <property type="molecule type" value="Genomic_DNA"/>
</dbReference>
<evidence type="ECO:0000256" key="2">
    <source>
        <dbReference type="ARBA" id="ARBA00023125"/>
    </source>
</evidence>
<dbReference type="InterPro" id="IPR009057">
    <property type="entry name" value="Homeodomain-like_sf"/>
</dbReference>
<keyword evidence="3" id="KW-0804">Transcription</keyword>
<dbReference type="PROSITE" id="PS01124">
    <property type="entry name" value="HTH_ARAC_FAMILY_2"/>
    <property type="match status" value="1"/>
</dbReference>
<reference evidence="5 6" key="1">
    <citation type="submission" date="2024-07" db="EMBL/GenBank/DDBJ databases">
        <title>Description of Labrys sedimenti sp. nov., isolated from a diclofenac-degrading enrichment culture.</title>
        <authorList>
            <person name="Tancsics A."/>
            <person name="Csepanyi A."/>
        </authorList>
    </citation>
    <scope>NUCLEOTIDE SEQUENCE [LARGE SCALE GENOMIC DNA]</scope>
    <source>
        <strain evidence="5 6">LMG 23578</strain>
    </source>
</reference>
<dbReference type="InterPro" id="IPR018060">
    <property type="entry name" value="HTH_AraC"/>
</dbReference>
<dbReference type="RefSeq" id="WP_367624800.1">
    <property type="nucleotide sequence ID" value="NZ_JBFNQD010000005.1"/>
</dbReference>
<evidence type="ECO:0000259" key="4">
    <source>
        <dbReference type="PROSITE" id="PS01124"/>
    </source>
</evidence>
<dbReference type="SUPFAM" id="SSF46689">
    <property type="entry name" value="Homeodomain-like"/>
    <property type="match status" value="1"/>
</dbReference>